<evidence type="ECO:0000256" key="2">
    <source>
        <dbReference type="RuleBase" id="RU003457"/>
    </source>
</evidence>
<feature type="domain" description="Pirin N-terminal" evidence="3">
    <location>
        <begin position="46"/>
        <end position="117"/>
    </location>
</feature>
<keyword evidence="6" id="KW-1185">Reference proteome</keyword>
<dbReference type="EMBL" id="JBEPEK010000067">
    <property type="protein sequence ID" value="MER7180235.1"/>
    <property type="molecule type" value="Genomic_DNA"/>
</dbReference>
<accession>A0ABV1WTZ3</accession>
<dbReference type="Pfam" id="PF02678">
    <property type="entry name" value="Pirin"/>
    <property type="match status" value="1"/>
</dbReference>
<comment type="caution">
    <text evidence="5">The sequence shown here is derived from an EMBL/GenBank/DDBJ whole genome shotgun (WGS) entry which is preliminary data.</text>
</comment>
<evidence type="ECO:0000256" key="1">
    <source>
        <dbReference type="ARBA" id="ARBA00008416"/>
    </source>
</evidence>
<protein>
    <submittedName>
        <fullName evidence="5">Pirin-like C-terminal cupin domain-containing protein</fullName>
    </submittedName>
</protein>
<dbReference type="CDD" id="cd02247">
    <property type="entry name" value="cupin_pirin_C"/>
    <property type="match status" value="1"/>
</dbReference>
<dbReference type="InterPro" id="IPR014710">
    <property type="entry name" value="RmlC-like_jellyroll"/>
</dbReference>
<sequence length="283" mass="30689">MNEPRVLSTVVELDTHERGTLFSARGARFTVDLDPFLNTDLFRMTGPVFSPHPHAGFSAVTYLFDDSTTRFHNRDSLGDRSLIEPGGVHWTVAGSGIVHDEVVEELGRLGHGAQIFVRLPETDEQNDPYGMHFTPQELPADELSEGVRIRVVAGEAFGLRSPVREAANSHVYDLILAPGARIEIPVDPEFRGFVMTVEGDGRVATPESRSVLGPTGLAVFEPGTGAVELAAGKQGAQFLFGAGRPLRTPAYMYGGFCLSSQTRVVEAVERYQSGEMHGLLTAP</sequence>
<organism evidence="5 6">
    <name type="scientific">Streptomyces hyaluromycini</name>
    <dbReference type="NCBI Taxonomy" id="1377993"/>
    <lineage>
        <taxon>Bacteria</taxon>
        <taxon>Bacillati</taxon>
        <taxon>Actinomycetota</taxon>
        <taxon>Actinomycetes</taxon>
        <taxon>Kitasatosporales</taxon>
        <taxon>Streptomycetaceae</taxon>
        <taxon>Streptomyces</taxon>
    </lineage>
</organism>
<name>A0ABV1WTZ3_9ACTN</name>
<dbReference type="PANTHER" id="PTHR13903:SF8">
    <property type="entry name" value="PIRIN"/>
    <property type="match status" value="1"/>
</dbReference>
<proteinExistence type="inferred from homology"/>
<dbReference type="RefSeq" id="WP_350780121.1">
    <property type="nucleotide sequence ID" value="NZ_JBEPEK010000067.1"/>
</dbReference>
<dbReference type="SUPFAM" id="SSF51182">
    <property type="entry name" value="RmlC-like cupins"/>
    <property type="match status" value="1"/>
</dbReference>
<evidence type="ECO:0000259" key="3">
    <source>
        <dbReference type="Pfam" id="PF02678"/>
    </source>
</evidence>
<evidence type="ECO:0000313" key="5">
    <source>
        <dbReference type="EMBL" id="MER7180235.1"/>
    </source>
</evidence>
<dbReference type="PANTHER" id="PTHR13903">
    <property type="entry name" value="PIRIN-RELATED"/>
    <property type="match status" value="1"/>
</dbReference>
<comment type="similarity">
    <text evidence="1 2">Belongs to the pirin family.</text>
</comment>
<dbReference type="InterPro" id="IPR011051">
    <property type="entry name" value="RmlC_Cupin_sf"/>
</dbReference>
<gene>
    <name evidence="5" type="ORF">ABT404_12270</name>
</gene>
<dbReference type="Pfam" id="PF05726">
    <property type="entry name" value="Pirin_C"/>
    <property type="match status" value="1"/>
</dbReference>
<dbReference type="PIRSF" id="PIRSF006232">
    <property type="entry name" value="Pirin"/>
    <property type="match status" value="1"/>
</dbReference>
<dbReference type="InterPro" id="IPR008778">
    <property type="entry name" value="Pirin_C_dom"/>
</dbReference>
<reference evidence="5 6" key="1">
    <citation type="submission" date="2024-06" db="EMBL/GenBank/DDBJ databases">
        <title>The Natural Products Discovery Center: Release of the First 8490 Sequenced Strains for Exploring Actinobacteria Biosynthetic Diversity.</title>
        <authorList>
            <person name="Kalkreuter E."/>
            <person name="Kautsar S.A."/>
            <person name="Yang D."/>
            <person name="Bader C.D."/>
            <person name="Teijaro C.N."/>
            <person name="Fluegel L."/>
            <person name="Davis C.M."/>
            <person name="Simpson J.R."/>
            <person name="Lauterbach L."/>
            <person name="Steele A.D."/>
            <person name="Gui C."/>
            <person name="Meng S."/>
            <person name="Li G."/>
            <person name="Viehrig K."/>
            <person name="Ye F."/>
            <person name="Su P."/>
            <person name="Kiefer A.F."/>
            <person name="Nichols A."/>
            <person name="Cepeda A.J."/>
            <person name="Yan W."/>
            <person name="Fan B."/>
            <person name="Jiang Y."/>
            <person name="Adhikari A."/>
            <person name="Zheng C.-J."/>
            <person name="Schuster L."/>
            <person name="Cowan T.M."/>
            <person name="Smanski M.J."/>
            <person name="Chevrette M.G."/>
            <person name="De Carvalho L.P.S."/>
            <person name="Shen B."/>
        </authorList>
    </citation>
    <scope>NUCLEOTIDE SEQUENCE [LARGE SCALE GENOMIC DNA]</scope>
    <source>
        <strain evidence="5 6">NPDC000234</strain>
    </source>
</reference>
<dbReference type="Proteomes" id="UP001474181">
    <property type="component" value="Unassembled WGS sequence"/>
</dbReference>
<evidence type="ECO:0000313" key="6">
    <source>
        <dbReference type="Proteomes" id="UP001474181"/>
    </source>
</evidence>
<dbReference type="InterPro" id="IPR012093">
    <property type="entry name" value="Pirin"/>
</dbReference>
<dbReference type="InterPro" id="IPR003829">
    <property type="entry name" value="Pirin_N_dom"/>
</dbReference>
<dbReference type="Gene3D" id="2.60.120.10">
    <property type="entry name" value="Jelly Rolls"/>
    <property type="match status" value="2"/>
</dbReference>
<evidence type="ECO:0000259" key="4">
    <source>
        <dbReference type="Pfam" id="PF05726"/>
    </source>
</evidence>
<feature type="domain" description="Pirin C-terminal" evidence="4">
    <location>
        <begin position="172"/>
        <end position="276"/>
    </location>
</feature>